<dbReference type="PANTHER" id="PTHR35332:SF2">
    <property type="entry name" value="REGULATION OF ENOLASE PROTEIN 1"/>
    <property type="match status" value="1"/>
</dbReference>
<name>A0ABR3A5C6_9AGAR</name>
<dbReference type="Proteomes" id="UP001437256">
    <property type="component" value="Unassembled WGS sequence"/>
</dbReference>
<dbReference type="InterPro" id="IPR009784">
    <property type="entry name" value="DUF1349"/>
</dbReference>
<gene>
    <name evidence="1" type="ORF">AAF712_004317</name>
</gene>
<evidence type="ECO:0000313" key="1">
    <source>
        <dbReference type="EMBL" id="KAL0068602.1"/>
    </source>
</evidence>
<proteinExistence type="predicted"/>
<dbReference type="Pfam" id="PF07081">
    <property type="entry name" value="DUF1349"/>
    <property type="match status" value="1"/>
</dbReference>
<dbReference type="PANTHER" id="PTHR35332">
    <property type="entry name" value="REGULATION OF ENOLASE PROTEIN 1"/>
    <property type="match status" value="1"/>
</dbReference>
<evidence type="ECO:0000313" key="2">
    <source>
        <dbReference type="Proteomes" id="UP001437256"/>
    </source>
</evidence>
<reference evidence="1 2" key="1">
    <citation type="submission" date="2024-05" db="EMBL/GenBank/DDBJ databases">
        <title>A draft genome resource for the thread blight pathogen Marasmius tenuissimus strain MS-2.</title>
        <authorList>
            <person name="Yulfo-Soto G.E."/>
            <person name="Baruah I.K."/>
            <person name="Amoako-Attah I."/>
            <person name="Bukari Y."/>
            <person name="Meinhardt L.W."/>
            <person name="Bailey B.A."/>
            <person name="Cohen S.P."/>
        </authorList>
    </citation>
    <scope>NUCLEOTIDE SEQUENCE [LARGE SCALE GENOMIC DNA]</scope>
    <source>
        <strain evidence="1 2">MS-2</strain>
    </source>
</reference>
<keyword evidence="2" id="KW-1185">Reference proteome</keyword>
<comment type="caution">
    <text evidence="1">The sequence shown here is derived from an EMBL/GenBank/DDBJ whole genome shotgun (WGS) entry which is preliminary data.</text>
</comment>
<accession>A0ABR3A5C6</accession>
<sequence>MAKFTVTAPPETDIWRKPPSTNVFTAPTHALIDSPAPLKSFQRARVTFNGPWTTQYDQGGLLLHLTNPSKPADYWVKAGVEFYRDRPNISTVATQSWADWSVFPAGSEAVTIEVRREGDELGTSLWVYQIVKSKDGSAEEREPLREITWFFAEEDGWSLDVRAMAARPAKEGDVIGPKELVVEFFDTEVVFE</sequence>
<organism evidence="1 2">
    <name type="scientific">Marasmius tenuissimus</name>
    <dbReference type="NCBI Taxonomy" id="585030"/>
    <lineage>
        <taxon>Eukaryota</taxon>
        <taxon>Fungi</taxon>
        <taxon>Dikarya</taxon>
        <taxon>Basidiomycota</taxon>
        <taxon>Agaricomycotina</taxon>
        <taxon>Agaricomycetes</taxon>
        <taxon>Agaricomycetidae</taxon>
        <taxon>Agaricales</taxon>
        <taxon>Marasmiineae</taxon>
        <taxon>Marasmiaceae</taxon>
        <taxon>Marasmius</taxon>
    </lineage>
</organism>
<dbReference type="Gene3D" id="2.60.120.200">
    <property type="match status" value="1"/>
</dbReference>
<protein>
    <submittedName>
        <fullName evidence="1">Uncharacterized protein</fullName>
    </submittedName>
</protein>
<dbReference type="EMBL" id="JBBXMP010000017">
    <property type="protein sequence ID" value="KAL0068602.1"/>
    <property type="molecule type" value="Genomic_DNA"/>
</dbReference>